<reference evidence="1" key="1">
    <citation type="submission" date="2023-07" db="EMBL/GenBank/DDBJ databases">
        <title>draft genome sequence of fig (Ficus carica).</title>
        <authorList>
            <person name="Takahashi T."/>
            <person name="Nishimura K."/>
        </authorList>
    </citation>
    <scope>NUCLEOTIDE SEQUENCE</scope>
</reference>
<proteinExistence type="predicted"/>
<organism evidence="1 3">
    <name type="scientific">Ficus carica</name>
    <name type="common">Common fig</name>
    <dbReference type="NCBI Taxonomy" id="3494"/>
    <lineage>
        <taxon>Eukaryota</taxon>
        <taxon>Viridiplantae</taxon>
        <taxon>Streptophyta</taxon>
        <taxon>Embryophyta</taxon>
        <taxon>Tracheophyta</taxon>
        <taxon>Spermatophyta</taxon>
        <taxon>Magnoliopsida</taxon>
        <taxon>eudicotyledons</taxon>
        <taxon>Gunneridae</taxon>
        <taxon>Pentapetalae</taxon>
        <taxon>rosids</taxon>
        <taxon>fabids</taxon>
        <taxon>Rosales</taxon>
        <taxon>Moraceae</taxon>
        <taxon>Ficeae</taxon>
        <taxon>Ficus</taxon>
    </lineage>
</organism>
<evidence type="ECO:0000313" key="2">
    <source>
        <dbReference type="EMBL" id="GMN69752.1"/>
    </source>
</evidence>
<name>A0AA88EC77_FICCA</name>
<evidence type="ECO:0000313" key="1">
    <source>
        <dbReference type="EMBL" id="GMN69751.1"/>
    </source>
</evidence>
<gene>
    <name evidence="1" type="ORF">TIFTF001_038795</name>
    <name evidence="2" type="ORF">TIFTF001_038799</name>
</gene>
<protein>
    <submittedName>
        <fullName evidence="1">Uncharacterized protein</fullName>
    </submittedName>
</protein>
<dbReference type="Proteomes" id="UP001187192">
    <property type="component" value="Unassembled WGS sequence"/>
</dbReference>
<keyword evidence="3" id="KW-1185">Reference proteome</keyword>
<evidence type="ECO:0000313" key="3">
    <source>
        <dbReference type="Proteomes" id="UP001187192"/>
    </source>
</evidence>
<dbReference type="Gramene" id="FCD_00023880-RA">
    <property type="protein sequence ID" value="FCD_00023880-RA:cds"/>
    <property type="gene ID" value="FCD_00023880"/>
</dbReference>
<sequence length="76" mass="8641">MRLKEIALALLGRWCQLDKNIALNARIAEMRKALEDLEKQRAGLQIPEFSAEHLASVNEVNSFCRLDENRSGSARM</sequence>
<dbReference type="EMBL" id="BTGU01000925">
    <property type="protein sequence ID" value="GMN69752.1"/>
    <property type="molecule type" value="Genomic_DNA"/>
</dbReference>
<dbReference type="AlphaFoldDB" id="A0AA88EC77"/>
<dbReference type="EMBL" id="BTGU01000924">
    <property type="protein sequence ID" value="GMN69751.1"/>
    <property type="molecule type" value="Genomic_DNA"/>
</dbReference>
<comment type="caution">
    <text evidence="1">The sequence shown here is derived from an EMBL/GenBank/DDBJ whole genome shotgun (WGS) entry which is preliminary data.</text>
</comment>
<accession>A0AA88EC77</accession>